<reference evidence="2" key="1">
    <citation type="submission" date="2022-01" db="EMBL/GenBank/DDBJ databases">
        <authorList>
            <person name="King R."/>
        </authorList>
    </citation>
    <scope>NUCLEOTIDE SEQUENCE</scope>
</reference>
<dbReference type="EMBL" id="OV651820">
    <property type="protein sequence ID" value="CAH1114798.1"/>
    <property type="molecule type" value="Genomic_DNA"/>
</dbReference>
<feature type="signal peptide" evidence="1">
    <location>
        <begin position="1"/>
        <end position="22"/>
    </location>
</feature>
<dbReference type="Proteomes" id="UP001153636">
    <property type="component" value="Chromosome 8"/>
</dbReference>
<evidence type="ECO:0000313" key="2">
    <source>
        <dbReference type="EMBL" id="CAH1114798.1"/>
    </source>
</evidence>
<sequence length="142" mass="17342">MRSRKMIMKKFLKIFLIGQVMTKPPLWDYRLPLKDRNRTIRENRWLEIYEAFRGQEKDELYDALLNVNDGDITVKHKFGPRDKHCNHWIIEVIPEIRNKLLEKDRVYLGWSSCIVRDHIRILRCYKSQKFGHHSLWPLRRSP</sequence>
<protein>
    <submittedName>
        <fullName evidence="2">Uncharacterized protein</fullName>
    </submittedName>
</protein>
<organism evidence="2 3">
    <name type="scientific">Psylliodes chrysocephalus</name>
    <dbReference type="NCBI Taxonomy" id="3402493"/>
    <lineage>
        <taxon>Eukaryota</taxon>
        <taxon>Metazoa</taxon>
        <taxon>Ecdysozoa</taxon>
        <taxon>Arthropoda</taxon>
        <taxon>Hexapoda</taxon>
        <taxon>Insecta</taxon>
        <taxon>Pterygota</taxon>
        <taxon>Neoptera</taxon>
        <taxon>Endopterygota</taxon>
        <taxon>Coleoptera</taxon>
        <taxon>Polyphaga</taxon>
        <taxon>Cucujiformia</taxon>
        <taxon>Chrysomeloidea</taxon>
        <taxon>Chrysomelidae</taxon>
        <taxon>Galerucinae</taxon>
        <taxon>Alticini</taxon>
        <taxon>Psylliodes</taxon>
    </lineage>
</organism>
<proteinExistence type="predicted"/>
<evidence type="ECO:0000256" key="1">
    <source>
        <dbReference type="SAM" id="SignalP"/>
    </source>
</evidence>
<feature type="chain" id="PRO_5040418221" evidence="1">
    <location>
        <begin position="23"/>
        <end position="142"/>
    </location>
</feature>
<name>A0A9P0DDK1_9CUCU</name>
<keyword evidence="1" id="KW-0732">Signal</keyword>
<dbReference type="AlphaFoldDB" id="A0A9P0DDK1"/>
<accession>A0A9P0DDK1</accession>
<dbReference type="OrthoDB" id="10069609at2759"/>
<gene>
    <name evidence="2" type="ORF">PSYICH_LOCUS14320</name>
</gene>
<keyword evidence="3" id="KW-1185">Reference proteome</keyword>
<evidence type="ECO:0000313" key="3">
    <source>
        <dbReference type="Proteomes" id="UP001153636"/>
    </source>
</evidence>